<dbReference type="EMBL" id="VIVR01000001">
    <property type="protein sequence ID" value="TWE17238.1"/>
    <property type="molecule type" value="Genomic_DNA"/>
</dbReference>
<keyword evidence="3" id="KW-0489">Methyltransferase</keyword>
<dbReference type="GO" id="GO:0032259">
    <property type="term" value="P:methylation"/>
    <property type="evidence" value="ECO:0007669"/>
    <property type="project" value="UniProtKB-KW"/>
</dbReference>
<evidence type="ECO:0000313" key="3">
    <source>
        <dbReference type="EMBL" id="TWE17238.1"/>
    </source>
</evidence>
<reference evidence="3 4" key="1">
    <citation type="submission" date="2019-06" db="EMBL/GenBank/DDBJ databases">
        <title>Sequencing the genomes of 1000 actinobacteria strains.</title>
        <authorList>
            <person name="Klenk H.-P."/>
        </authorList>
    </citation>
    <scope>NUCLEOTIDE SEQUENCE [LARGE SCALE GENOMIC DNA]</scope>
    <source>
        <strain evidence="3 4">DSM 41649</strain>
    </source>
</reference>
<feature type="compositionally biased region" description="Basic and acidic residues" evidence="1">
    <location>
        <begin position="38"/>
        <end position="58"/>
    </location>
</feature>
<dbReference type="InterPro" id="IPR029063">
    <property type="entry name" value="SAM-dependent_MTases_sf"/>
</dbReference>
<dbReference type="OrthoDB" id="3528482at2"/>
<evidence type="ECO:0000259" key="2">
    <source>
        <dbReference type="Pfam" id="PF08242"/>
    </source>
</evidence>
<dbReference type="GO" id="GO:0008168">
    <property type="term" value="F:methyltransferase activity"/>
    <property type="evidence" value="ECO:0007669"/>
    <property type="project" value="UniProtKB-KW"/>
</dbReference>
<proteinExistence type="predicted"/>
<feature type="domain" description="Methyltransferase type 12" evidence="2">
    <location>
        <begin position="68"/>
        <end position="170"/>
    </location>
</feature>
<gene>
    <name evidence="3" type="ORF">FB465_2246</name>
</gene>
<dbReference type="CDD" id="cd02440">
    <property type="entry name" value="AdoMet_MTases"/>
    <property type="match status" value="1"/>
</dbReference>
<evidence type="ECO:0000256" key="1">
    <source>
        <dbReference type="SAM" id="MobiDB-lite"/>
    </source>
</evidence>
<protein>
    <submittedName>
        <fullName evidence="3">Phospholipid N-methyltransferase</fullName>
    </submittedName>
</protein>
<dbReference type="SUPFAM" id="SSF53335">
    <property type="entry name" value="S-adenosyl-L-methionine-dependent methyltransferases"/>
    <property type="match status" value="1"/>
</dbReference>
<dbReference type="Proteomes" id="UP000318416">
    <property type="component" value="Unassembled WGS sequence"/>
</dbReference>
<feature type="region of interest" description="Disordered" evidence="1">
    <location>
        <begin position="21"/>
        <end position="58"/>
    </location>
</feature>
<dbReference type="Pfam" id="PF08242">
    <property type="entry name" value="Methyltransf_12"/>
    <property type="match status" value="1"/>
</dbReference>
<name>A0A561ENP2_9ACTN</name>
<keyword evidence="3" id="KW-0808">Transferase</keyword>
<keyword evidence="4" id="KW-1185">Reference proteome</keyword>
<evidence type="ECO:0000313" key="4">
    <source>
        <dbReference type="Proteomes" id="UP000318416"/>
    </source>
</evidence>
<dbReference type="Gene3D" id="3.40.50.150">
    <property type="entry name" value="Vaccinia Virus protein VP39"/>
    <property type="match status" value="1"/>
</dbReference>
<comment type="caution">
    <text evidence="3">The sequence shown here is derived from an EMBL/GenBank/DDBJ whole genome shotgun (WGS) entry which is preliminary data.</text>
</comment>
<dbReference type="RefSeq" id="WP_145789887.1">
    <property type="nucleotide sequence ID" value="NZ_BAAABR010000030.1"/>
</dbReference>
<organism evidence="3 4">
    <name type="scientific">Kitasatospora atroaurantiaca</name>
    <dbReference type="NCBI Taxonomy" id="285545"/>
    <lineage>
        <taxon>Bacteria</taxon>
        <taxon>Bacillati</taxon>
        <taxon>Actinomycetota</taxon>
        <taxon>Actinomycetes</taxon>
        <taxon>Kitasatosporales</taxon>
        <taxon>Streptomycetaceae</taxon>
        <taxon>Kitasatospora</taxon>
    </lineage>
</organism>
<dbReference type="AlphaFoldDB" id="A0A561ENP2"/>
<dbReference type="InterPro" id="IPR013217">
    <property type="entry name" value="Methyltransf_12"/>
</dbReference>
<accession>A0A561ENP2</accession>
<sequence length="238" mass="25917">MIDLMFAKEFFRTHRETGAIAPSGDGLGRALSRHVRPRHTESRHSDSRHPESRHFESRPEYPAARAVLEVGPGTGTVTRHIARALGPADTLDLVEANPRFVRRLETALVADPALRAVAGRVRLRPGFVQDQELGRYDAIVCGLPFANFDAESTAAILDGLLRTLNPGGTLSFFAYAGVPALRRGLTTGRARARTLGVQAVLARVLTEHQFGQDFVLGNLPPARVHHLSMRSALVPAGR</sequence>